<proteinExistence type="predicted"/>
<evidence type="ECO:0000259" key="6">
    <source>
        <dbReference type="PROSITE" id="PS50043"/>
    </source>
</evidence>
<dbReference type="InterPro" id="IPR058245">
    <property type="entry name" value="NreC/VraR/RcsB-like_REC"/>
</dbReference>
<dbReference type="PROSITE" id="PS50110">
    <property type="entry name" value="RESPONSE_REGULATORY"/>
    <property type="match status" value="1"/>
</dbReference>
<feature type="domain" description="Response regulatory" evidence="7">
    <location>
        <begin position="2"/>
        <end position="119"/>
    </location>
</feature>
<dbReference type="STRING" id="1834191.A5886_000408"/>
<dbReference type="PANTHER" id="PTHR43214:SF37">
    <property type="entry name" value="TRANSCRIPTIONAL REGULATORY PROTEIN YDFI"/>
    <property type="match status" value="1"/>
</dbReference>
<keyword evidence="3" id="KW-0238">DNA-binding</keyword>
<accession>A0A242A2S1</accession>
<dbReference type="Pfam" id="PF00196">
    <property type="entry name" value="GerE"/>
    <property type="match status" value="1"/>
</dbReference>
<dbReference type="AlphaFoldDB" id="A0A242A2S1"/>
<dbReference type="CDD" id="cd17535">
    <property type="entry name" value="REC_NarL-like"/>
    <property type="match status" value="1"/>
</dbReference>
<evidence type="ECO:0000313" key="9">
    <source>
        <dbReference type="Proteomes" id="UP000195043"/>
    </source>
</evidence>
<evidence type="ECO:0000256" key="4">
    <source>
        <dbReference type="ARBA" id="ARBA00023163"/>
    </source>
</evidence>
<dbReference type="InterPro" id="IPR011006">
    <property type="entry name" value="CheY-like_superfamily"/>
</dbReference>
<dbReference type="PANTHER" id="PTHR43214">
    <property type="entry name" value="TWO-COMPONENT RESPONSE REGULATOR"/>
    <property type="match status" value="1"/>
</dbReference>
<dbReference type="RefSeq" id="WP_086273399.1">
    <property type="nucleotide sequence ID" value="NZ_NGKU01000001.1"/>
</dbReference>
<evidence type="ECO:0008006" key="10">
    <source>
        <dbReference type="Google" id="ProtNLM"/>
    </source>
</evidence>
<dbReference type="InterPro" id="IPR016032">
    <property type="entry name" value="Sig_transdc_resp-reg_C-effctor"/>
</dbReference>
<keyword evidence="1 5" id="KW-0597">Phosphoprotein</keyword>
<sequence length="210" mass="24008">MNILIADDHVLIRNALAFFINTQEDMQVIGDAADGHEVYMAVERCPVDVVLMDVSMPPGENGFLTTKRIKEAYPHVKVIILTMHDGESFVREALIAKADGFLLKSAHEEILLHAIHHVYQGQRYFYGYTETDLAQITLSKEDTLYETLSKREKEILPLIALGYNNKEIAERLFISVKTVEVHKANIRKKLQLESYAGLLRYALKHHLIDF</sequence>
<evidence type="ECO:0000313" key="8">
    <source>
        <dbReference type="EMBL" id="OTN75338.1"/>
    </source>
</evidence>
<evidence type="ECO:0000256" key="3">
    <source>
        <dbReference type="ARBA" id="ARBA00023125"/>
    </source>
</evidence>
<dbReference type="GO" id="GO:0006355">
    <property type="term" value="P:regulation of DNA-templated transcription"/>
    <property type="evidence" value="ECO:0007669"/>
    <property type="project" value="InterPro"/>
</dbReference>
<evidence type="ECO:0000256" key="1">
    <source>
        <dbReference type="ARBA" id="ARBA00022553"/>
    </source>
</evidence>
<dbReference type="Pfam" id="PF00072">
    <property type="entry name" value="Response_reg"/>
    <property type="match status" value="1"/>
</dbReference>
<dbReference type="EMBL" id="NGKU01000001">
    <property type="protein sequence ID" value="OTN75338.1"/>
    <property type="molecule type" value="Genomic_DNA"/>
</dbReference>
<dbReference type="GO" id="GO:0003677">
    <property type="term" value="F:DNA binding"/>
    <property type="evidence" value="ECO:0007669"/>
    <property type="project" value="UniProtKB-KW"/>
</dbReference>
<dbReference type="InterPro" id="IPR039420">
    <property type="entry name" value="WalR-like"/>
</dbReference>
<keyword evidence="9" id="KW-1185">Reference proteome</keyword>
<dbReference type="Gene3D" id="3.40.50.2300">
    <property type="match status" value="1"/>
</dbReference>
<evidence type="ECO:0000256" key="5">
    <source>
        <dbReference type="PROSITE-ProRule" id="PRU00169"/>
    </source>
</evidence>
<organism evidence="8 9">
    <name type="scientific">Candidatus Enterococcus testudinis</name>
    <dbReference type="NCBI Taxonomy" id="1834191"/>
    <lineage>
        <taxon>Bacteria</taxon>
        <taxon>Bacillati</taxon>
        <taxon>Bacillota</taxon>
        <taxon>Bacilli</taxon>
        <taxon>Lactobacillales</taxon>
        <taxon>Enterococcaceae</taxon>
        <taxon>Enterococcus</taxon>
    </lineage>
</organism>
<evidence type="ECO:0000256" key="2">
    <source>
        <dbReference type="ARBA" id="ARBA00023015"/>
    </source>
</evidence>
<dbReference type="SUPFAM" id="SSF52172">
    <property type="entry name" value="CheY-like"/>
    <property type="match status" value="1"/>
</dbReference>
<protein>
    <recommendedName>
        <fullName evidence="10">LuxR family DNA-binding response regulator</fullName>
    </recommendedName>
</protein>
<dbReference type="InterPro" id="IPR001789">
    <property type="entry name" value="Sig_transdc_resp-reg_receiver"/>
</dbReference>
<dbReference type="OrthoDB" id="9780153at2"/>
<dbReference type="Proteomes" id="UP000195043">
    <property type="component" value="Unassembled WGS sequence"/>
</dbReference>
<reference evidence="8 9" key="1">
    <citation type="submission" date="2017-05" db="EMBL/GenBank/DDBJ databases">
        <title>The Genome Sequence of Enterococcus sp. 8G7_MSG3316.</title>
        <authorList>
            <consortium name="The Broad Institute Genomics Platform"/>
            <consortium name="The Broad Institute Genomic Center for Infectious Diseases"/>
            <person name="Earl A."/>
            <person name="Manson A."/>
            <person name="Schwartman J."/>
            <person name="Gilmore M."/>
            <person name="Abouelleil A."/>
            <person name="Cao P."/>
            <person name="Chapman S."/>
            <person name="Cusick C."/>
            <person name="Shea T."/>
            <person name="Young S."/>
            <person name="Neafsey D."/>
            <person name="Nusbaum C."/>
            <person name="Birren B."/>
        </authorList>
    </citation>
    <scope>NUCLEOTIDE SEQUENCE [LARGE SCALE GENOMIC DNA]</scope>
    <source>
        <strain evidence="8 9">8G7_MSG3316</strain>
    </source>
</reference>
<comment type="caution">
    <text evidence="8">The sequence shown here is derived from an EMBL/GenBank/DDBJ whole genome shotgun (WGS) entry which is preliminary data.</text>
</comment>
<feature type="domain" description="HTH luxR-type" evidence="6">
    <location>
        <begin position="141"/>
        <end position="206"/>
    </location>
</feature>
<evidence type="ECO:0000259" key="7">
    <source>
        <dbReference type="PROSITE" id="PS50110"/>
    </source>
</evidence>
<keyword evidence="4" id="KW-0804">Transcription</keyword>
<dbReference type="PRINTS" id="PR00038">
    <property type="entry name" value="HTHLUXR"/>
</dbReference>
<dbReference type="PROSITE" id="PS00622">
    <property type="entry name" value="HTH_LUXR_1"/>
    <property type="match status" value="1"/>
</dbReference>
<dbReference type="SUPFAM" id="SSF46894">
    <property type="entry name" value="C-terminal effector domain of the bipartite response regulators"/>
    <property type="match status" value="1"/>
</dbReference>
<dbReference type="PROSITE" id="PS50043">
    <property type="entry name" value="HTH_LUXR_2"/>
    <property type="match status" value="1"/>
</dbReference>
<dbReference type="InterPro" id="IPR000792">
    <property type="entry name" value="Tscrpt_reg_LuxR_C"/>
</dbReference>
<dbReference type="SMART" id="SM00421">
    <property type="entry name" value="HTH_LUXR"/>
    <property type="match status" value="1"/>
</dbReference>
<keyword evidence="2" id="KW-0805">Transcription regulation</keyword>
<gene>
    <name evidence="8" type="ORF">A5886_000408</name>
</gene>
<dbReference type="GO" id="GO:0000160">
    <property type="term" value="P:phosphorelay signal transduction system"/>
    <property type="evidence" value="ECO:0007669"/>
    <property type="project" value="InterPro"/>
</dbReference>
<feature type="modified residue" description="4-aspartylphosphate" evidence="5">
    <location>
        <position position="53"/>
    </location>
</feature>
<dbReference type="CDD" id="cd06170">
    <property type="entry name" value="LuxR_C_like"/>
    <property type="match status" value="1"/>
</dbReference>
<dbReference type="SMART" id="SM00448">
    <property type="entry name" value="REC"/>
    <property type="match status" value="1"/>
</dbReference>
<name>A0A242A2S1_9ENTE</name>